<dbReference type="EMBL" id="CM046389">
    <property type="protein sequence ID" value="KAI8568940.1"/>
    <property type="molecule type" value="Genomic_DNA"/>
</dbReference>
<protein>
    <submittedName>
        <fullName evidence="1">Uncharacterized protein</fullName>
    </submittedName>
</protein>
<gene>
    <name evidence="1" type="ORF">RHMOL_Rhmol02G0239600</name>
</gene>
<comment type="caution">
    <text evidence="1">The sequence shown here is derived from an EMBL/GenBank/DDBJ whole genome shotgun (WGS) entry which is preliminary data.</text>
</comment>
<dbReference type="Proteomes" id="UP001062846">
    <property type="component" value="Chromosome 2"/>
</dbReference>
<evidence type="ECO:0000313" key="2">
    <source>
        <dbReference type="Proteomes" id="UP001062846"/>
    </source>
</evidence>
<reference evidence="1" key="1">
    <citation type="submission" date="2022-02" db="EMBL/GenBank/DDBJ databases">
        <title>Plant Genome Project.</title>
        <authorList>
            <person name="Zhang R.-G."/>
        </authorList>
    </citation>
    <scope>NUCLEOTIDE SEQUENCE</scope>
    <source>
        <strain evidence="1">AT1</strain>
    </source>
</reference>
<keyword evidence="2" id="KW-1185">Reference proteome</keyword>
<proteinExistence type="predicted"/>
<sequence length="266" mass="29303">MKHPEFSEEIYTLPRPPLFVPSGFAGYKLPQQTDYDLELVLRDPGVHIANTWAEAEQRDIRGFGGPCSSLALYIGLPPKVRELVDAASFREFIQTLTVPVRNDHVVLVALAERWRDTSNTFHLPPGEMTVMLSDFAAITGLRVGGEPIPFDSGIHVDPAALEWFLGEVPQVERGAARYAQFIRYSKKKPSNEHEEAQIARAYLLYMFGASLLPGRSEVSSMQVRRGLKMQFLTLPLASEIRAVGSSRASGPSMSTSASSASLAKPT</sequence>
<organism evidence="1 2">
    <name type="scientific">Rhododendron molle</name>
    <name type="common">Chinese azalea</name>
    <name type="synonym">Azalea mollis</name>
    <dbReference type="NCBI Taxonomy" id="49168"/>
    <lineage>
        <taxon>Eukaryota</taxon>
        <taxon>Viridiplantae</taxon>
        <taxon>Streptophyta</taxon>
        <taxon>Embryophyta</taxon>
        <taxon>Tracheophyta</taxon>
        <taxon>Spermatophyta</taxon>
        <taxon>Magnoliopsida</taxon>
        <taxon>eudicotyledons</taxon>
        <taxon>Gunneridae</taxon>
        <taxon>Pentapetalae</taxon>
        <taxon>asterids</taxon>
        <taxon>Ericales</taxon>
        <taxon>Ericaceae</taxon>
        <taxon>Ericoideae</taxon>
        <taxon>Rhodoreae</taxon>
        <taxon>Rhododendron</taxon>
    </lineage>
</organism>
<accession>A0ACC0PTC0</accession>
<name>A0ACC0PTC0_RHOML</name>
<evidence type="ECO:0000313" key="1">
    <source>
        <dbReference type="EMBL" id="KAI8568940.1"/>
    </source>
</evidence>